<dbReference type="EMBL" id="CP046884">
    <property type="protein sequence ID" value="QNQ90867.1"/>
    <property type="molecule type" value="Genomic_DNA"/>
</dbReference>
<organism evidence="2 3">
    <name type="scientific">Corynebacterium poyangense</name>
    <dbReference type="NCBI Taxonomy" id="2684405"/>
    <lineage>
        <taxon>Bacteria</taxon>
        <taxon>Bacillati</taxon>
        <taxon>Actinomycetota</taxon>
        <taxon>Actinomycetes</taxon>
        <taxon>Mycobacteriales</taxon>
        <taxon>Corynebacteriaceae</taxon>
        <taxon>Corynebacterium</taxon>
    </lineage>
</organism>
<dbReference type="AlphaFoldDB" id="A0A7H0SQP2"/>
<evidence type="ECO:0000256" key="1">
    <source>
        <dbReference type="SAM" id="Coils"/>
    </source>
</evidence>
<accession>A0A7H0SQP2</accession>
<name>A0A7H0SQP2_9CORY</name>
<keyword evidence="3" id="KW-1185">Reference proteome</keyword>
<evidence type="ECO:0000313" key="2">
    <source>
        <dbReference type="EMBL" id="QNQ90867.1"/>
    </source>
</evidence>
<evidence type="ECO:0000313" key="3">
    <source>
        <dbReference type="Proteomes" id="UP000516320"/>
    </source>
</evidence>
<gene>
    <name evidence="2" type="ORF">GP475_09615</name>
</gene>
<dbReference type="Proteomes" id="UP000516320">
    <property type="component" value="Chromosome"/>
</dbReference>
<sequence length="49" mass="5986">MEQEFLKEVRELGKISRAAASERNRRAKEDLRKTDEDLEEFVRRYENKD</sequence>
<keyword evidence="1" id="KW-0175">Coiled coil</keyword>
<dbReference type="KEGG" id="cpoy:GP475_09615"/>
<dbReference type="RefSeq" id="WP_187974177.1">
    <property type="nucleotide sequence ID" value="NZ_CP046884.1"/>
</dbReference>
<protein>
    <submittedName>
        <fullName evidence="2">Uncharacterized protein</fullName>
    </submittedName>
</protein>
<feature type="coiled-coil region" evidence="1">
    <location>
        <begin position="17"/>
        <end position="48"/>
    </location>
</feature>
<proteinExistence type="predicted"/>
<reference evidence="2 3" key="1">
    <citation type="submission" date="2019-12" db="EMBL/GenBank/DDBJ databases">
        <title>Corynebacterium sp. nov., isolated from feces of the Anser Albifrons in China.</title>
        <authorList>
            <person name="Liu Q."/>
        </authorList>
    </citation>
    <scope>NUCLEOTIDE SEQUENCE [LARGE SCALE GENOMIC DNA]</scope>
    <source>
        <strain evidence="2 3">4H37-19</strain>
    </source>
</reference>